<name>A0A2A7B100_9FIRM</name>
<gene>
    <name evidence="1" type="ORF">CGS59_00255</name>
</gene>
<dbReference type="Proteomes" id="UP000220480">
    <property type="component" value="Unassembled WGS sequence"/>
</dbReference>
<proteinExistence type="predicted"/>
<dbReference type="InterPro" id="IPR015037">
    <property type="entry name" value="DUF1919"/>
</dbReference>
<dbReference type="InterPro" id="IPR037226">
    <property type="entry name" value="CAC2185-like_sf"/>
</dbReference>
<dbReference type="EMBL" id="NMTZ01000002">
    <property type="protein sequence ID" value="PDX85055.1"/>
    <property type="molecule type" value="Genomic_DNA"/>
</dbReference>
<sequence length="208" mass="24659">MEDSVLVKLKTLFRTAYNFFNRIRLKNTDVTLIASNCNGCCILHDLGLKFNSPFVNLWVEPSDFIKLCENLKDYLQYDLVFITPAEKEITYPVALLKDIKLYFQHYSSEEEASLAWNRRKGRINFDNLYFLFTDRDGCTKQNLLDFDQLNLKHKAVLCHKPYPDIESAVYIKGFESESCVGMCMRYRSRFSIRKYYDDFDYVAWFNQT</sequence>
<evidence type="ECO:0000313" key="1">
    <source>
        <dbReference type="EMBL" id="PDX85055.1"/>
    </source>
</evidence>
<protein>
    <submittedName>
        <fullName evidence="1">Exopolysaccharide biosynthesis protein</fullName>
    </submittedName>
</protein>
<organism evidence="1 2">
    <name type="scientific">Faecalibacterium prausnitzii</name>
    <dbReference type="NCBI Taxonomy" id="853"/>
    <lineage>
        <taxon>Bacteria</taxon>
        <taxon>Bacillati</taxon>
        <taxon>Bacillota</taxon>
        <taxon>Clostridia</taxon>
        <taxon>Eubacteriales</taxon>
        <taxon>Oscillospiraceae</taxon>
        <taxon>Faecalibacterium</taxon>
    </lineage>
</organism>
<evidence type="ECO:0000313" key="2">
    <source>
        <dbReference type="Proteomes" id="UP000220480"/>
    </source>
</evidence>
<dbReference type="SUPFAM" id="SSF142795">
    <property type="entry name" value="CAC2185-like"/>
    <property type="match status" value="1"/>
</dbReference>
<accession>A0A2A7B100</accession>
<reference evidence="1 2" key="1">
    <citation type="journal article" date="2017" name="Front. Microbiol.">
        <title>New Insights into the Diversity of the Genus Faecalibacterium.</title>
        <authorList>
            <person name="Benevides L."/>
            <person name="Burman S."/>
            <person name="Martin R."/>
            <person name="Robert V."/>
            <person name="Thomas M."/>
            <person name="Miquel S."/>
            <person name="Chain F."/>
            <person name="Sokol H."/>
            <person name="Bermudez-Humaran L.G."/>
            <person name="Morrison M."/>
            <person name="Langella P."/>
            <person name="Azevedo V.A."/>
            <person name="Chatel J.M."/>
            <person name="Soares S."/>
        </authorList>
    </citation>
    <scope>NUCLEOTIDE SEQUENCE [LARGE SCALE GENOMIC DNA]</scope>
    <source>
        <strain evidence="1 2">CNCM I 4644</strain>
    </source>
</reference>
<dbReference type="AlphaFoldDB" id="A0A2A7B100"/>
<dbReference type="Pfam" id="PF08942">
    <property type="entry name" value="DUF1919"/>
    <property type="match status" value="1"/>
</dbReference>
<comment type="caution">
    <text evidence="1">The sequence shown here is derived from an EMBL/GenBank/DDBJ whole genome shotgun (WGS) entry which is preliminary data.</text>
</comment>